<feature type="domain" description="C2H2-type" evidence="13">
    <location>
        <begin position="282"/>
        <end position="306"/>
    </location>
</feature>
<evidence type="ECO:0000313" key="14">
    <source>
        <dbReference type="EMBL" id="PIO28280.1"/>
    </source>
</evidence>
<evidence type="ECO:0000256" key="12">
    <source>
        <dbReference type="SAM" id="MobiDB-lite"/>
    </source>
</evidence>
<dbReference type="SMART" id="SM00355">
    <property type="entry name" value="ZnF_C2H2"/>
    <property type="match status" value="7"/>
</dbReference>
<evidence type="ECO:0000256" key="5">
    <source>
        <dbReference type="ARBA" id="ARBA00022771"/>
    </source>
</evidence>
<keyword evidence="15" id="KW-1185">Reference proteome</keyword>
<sequence>MRDFTNVRVPIHLQHVGNVSLENKALLCTREFTQREVSCMDHMTTSMSMEKDWNHMTGKILDLTLEIISLLTGEDHTVVKKTSGEPLTPKSGLHRTSPITVSLPQCLTTKKNNAKKVLDVTKKIIELLTGENVTVSLKAYLEGPKDLSKDAMTKNKLLLTSPDGSSNKNPPERCPPPLDSTQEDNTIPDHDPDEETVTMKAKIKEEGEDDRDDEVTTVTIKEEESDEDIISTDGRYLQDPSEESSDNPHNLTLDRSKDPSNAKESSLSHEGVQIGEGSCLENTCLACGKTFQIRSELLVHLISHTNLPVSQSESGKSLLERCEFFAHHTCARPHSCSFCGKSFYEKGKLVIHEKIHTGERPYSCSECGKCFLRKAELSVHQRIHTGERPYSCSECGKSFSRKTDLLTHQRIHTGESPYSCSYCGKCFRVKTNLITHERSHTGERPFTCSECGNCFTRKTSLLKHQEKHKDEGFFPCLECGKSFTRKGYLIRHQRTHTR</sequence>
<dbReference type="AlphaFoldDB" id="A0A2G9RK65"/>
<dbReference type="EMBL" id="KV940869">
    <property type="protein sequence ID" value="PIO28280.1"/>
    <property type="molecule type" value="Genomic_DNA"/>
</dbReference>
<feature type="domain" description="C2H2-type" evidence="13">
    <location>
        <begin position="390"/>
        <end position="417"/>
    </location>
</feature>
<feature type="domain" description="C2H2-type" evidence="13">
    <location>
        <begin position="334"/>
        <end position="361"/>
    </location>
</feature>
<comment type="similarity">
    <text evidence="2">Belongs to the krueppel C2H2-type zinc-finger protein family.</text>
</comment>
<dbReference type="InterPro" id="IPR013087">
    <property type="entry name" value="Znf_C2H2_type"/>
</dbReference>
<evidence type="ECO:0000256" key="2">
    <source>
        <dbReference type="ARBA" id="ARBA00006991"/>
    </source>
</evidence>
<feature type="domain" description="C2H2-type" evidence="13">
    <location>
        <begin position="446"/>
        <end position="473"/>
    </location>
</feature>
<feature type="compositionally biased region" description="Basic and acidic residues" evidence="12">
    <location>
        <begin position="252"/>
        <end position="261"/>
    </location>
</feature>
<keyword evidence="9" id="KW-0804">Transcription</keyword>
<dbReference type="PANTHER" id="PTHR23234">
    <property type="entry name" value="ZNF44 PROTEIN"/>
    <property type="match status" value="1"/>
</dbReference>
<dbReference type="FunFam" id="3.30.160.60:FF:000702">
    <property type="entry name" value="Transcription factor E4F1 isoform 1"/>
    <property type="match status" value="1"/>
</dbReference>
<dbReference type="GO" id="GO:0003677">
    <property type="term" value="F:DNA binding"/>
    <property type="evidence" value="ECO:0007669"/>
    <property type="project" value="UniProtKB-KW"/>
</dbReference>
<name>A0A2G9RK65_AQUCT</name>
<dbReference type="Gene3D" id="3.30.160.60">
    <property type="entry name" value="Classic Zinc Finger"/>
    <property type="match status" value="6"/>
</dbReference>
<evidence type="ECO:0000256" key="3">
    <source>
        <dbReference type="ARBA" id="ARBA00022723"/>
    </source>
</evidence>
<dbReference type="Proteomes" id="UP000228934">
    <property type="component" value="Unassembled WGS sequence"/>
</dbReference>
<dbReference type="FunFam" id="3.30.160.60:FF:001480">
    <property type="entry name" value="Si:cabz01071911.3"/>
    <property type="match status" value="1"/>
</dbReference>
<keyword evidence="4" id="KW-0677">Repeat</keyword>
<keyword evidence="10" id="KW-0539">Nucleus</keyword>
<dbReference type="FunFam" id="3.30.160.60:FF:000358">
    <property type="entry name" value="zinc finger protein 24"/>
    <property type="match status" value="1"/>
</dbReference>
<evidence type="ECO:0000256" key="4">
    <source>
        <dbReference type="ARBA" id="ARBA00022737"/>
    </source>
</evidence>
<dbReference type="PROSITE" id="PS00028">
    <property type="entry name" value="ZINC_FINGER_C2H2_1"/>
    <property type="match status" value="7"/>
</dbReference>
<keyword evidence="6" id="KW-0862">Zinc</keyword>
<keyword evidence="5 11" id="KW-0863">Zinc-finger</keyword>
<dbReference type="InterPro" id="IPR050758">
    <property type="entry name" value="Znf_C2H2-type"/>
</dbReference>
<accession>A0A2G9RK65</accession>
<organism evidence="14 15">
    <name type="scientific">Aquarana catesbeiana</name>
    <name type="common">American bullfrog</name>
    <name type="synonym">Rana catesbeiana</name>
    <dbReference type="NCBI Taxonomy" id="8400"/>
    <lineage>
        <taxon>Eukaryota</taxon>
        <taxon>Metazoa</taxon>
        <taxon>Chordata</taxon>
        <taxon>Craniata</taxon>
        <taxon>Vertebrata</taxon>
        <taxon>Euteleostomi</taxon>
        <taxon>Amphibia</taxon>
        <taxon>Batrachia</taxon>
        <taxon>Anura</taxon>
        <taxon>Neobatrachia</taxon>
        <taxon>Ranoidea</taxon>
        <taxon>Ranidae</taxon>
        <taxon>Aquarana</taxon>
    </lineage>
</organism>
<evidence type="ECO:0000256" key="6">
    <source>
        <dbReference type="ARBA" id="ARBA00022833"/>
    </source>
</evidence>
<evidence type="ECO:0000256" key="9">
    <source>
        <dbReference type="ARBA" id="ARBA00023163"/>
    </source>
</evidence>
<comment type="subcellular location">
    <subcellularLocation>
        <location evidence="1">Nucleus</location>
    </subcellularLocation>
</comment>
<protein>
    <recommendedName>
        <fullName evidence="13">C2H2-type domain-containing protein</fullName>
    </recommendedName>
</protein>
<evidence type="ECO:0000256" key="11">
    <source>
        <dbReference type="PROSITE-ProRule" id="PRU00042"/>
    </source>
</evidence>
<dbReference type="FunFam" id="3.30.160.60:FF:000620">
    <property type="entry name" value="Zinc finger protein 263"/>
    <property type="match status" value="1"/>
</dbReference>
<dbReference type="SUPFAM" id="SSF57667">
    <property type="entry name" value="beta-beta-alpha zinc fingers"/>
    <property type="match status" value="4"/>
</dbReference>
<dbReference type="InterPro" id="IPR036236">
    <property type="entry name" value="Znf_C2H2_sf"/>
</dbReference>
<dbReference type="GO" id="GO:0008270">
    <property type="term" value="F:zinc ion binding"/>
    <property type="evidence" value="ECO:0007669"/>
    <property type="project" value="UniProtKB-KW"/>
</dbReference>
<evidence type="ECO:0000256" key="1">
    <source>
        <dbReference type="ARBA" id="ARBA00004123"/>
    </source>
</evidence>
<evidence type="ECO:0000313" key="15">
    <source>
        <dbReference type="Proteomes" id="UP000228934"/>
    </source>
</evidence>
<dbReference type="OrthoDB" id="654211at2759"/>
<dbReference type="GO" id="GO:0005634">
    <property type="term" value="C:nucleus"/>
    <property type="evidence" value="ECO:0007669"/>
    <property type="project" value="UniProtKB-SubCell"/>
</dbReference>
<dbReference type="PROSITE" id="PS50157">
    <property type="entry name" value="ZINC_FINGER_C2H2_2"/>
    <property type="match status" value="7"/>
</dbReference>
<evidence type="ECO:0000256" key="10">
    <source>
        <dbReference type="ARBA" id="ARBA00023242"/>
    </source>
</evidence>
<feature type="domain" description="C2H2-type" evidence="13">
    <location>
        <begin position="474"/>
        <end position="498"/>
    </location>
</feature>
<keyword evidence="3" id="KW-0479">Metal-binding</keyword>
<keyword evidence="7" id="KW-0805">Transcription regulation</keyword>
<dbReference type="FunFam" id="3.30.160.60:FF:002343">
    <property type="entry name" value="Zinc finger protein 33A"/>
    <property type="match status" value="1"/>
</dbReference>
<evidence type="ECO:0000256" key="8">
    <source>
        <dbReference type="ARBA" id="ARBA00023125"/>
    </source>
</evidence>
<feature type="domain" description="C2H2-type" evidence="13">
    <location>
        <begin position="362"/>
        <end position="389"/>
    </location>
</feature>
<proteinExistence type="inferred from homology"/>
<dbReference type="PANTHER" id="PTHR23234:SF8">
    <property type="entry name" value="C2H2-TYPE DOMAIN-CONTAINING PROTEIN"/>
    <property type="match status" value="1"/>
</dbReference>
<evidence type="ECO:0000259" key="13">
    <source>
        <dbReference type="PROSITE" id="PS50157"/>
    </source>
</evidence>
<feature type="compositionally biased region" description="Acidic residues" evidence="12">
    <location>
        <begin position="206"/>
        <end position="215"/>
    </location>
</feature>
<keyword evidence="8" id="KW-0238">DNA-binding</keyword>
<gene>
    <name evidence="14" type="ORF">AB205_0204230</name>
</gene>
<dbReference type="FunFam" id="3.30.160.60:FF:000848">
    <property type="entry name" value="Zinc finger protein 35"/>
    <property type="match status" value="1"/>
</dbReference>
<dbReference type="Pfam" id="PF00096">
    <property type="entry name" value="zf-C2H2"/>
    <property type="match status" value="5"/>
</dbReference>
<reference evidence="15" key="1">
    <citation type="journal article" date="2017" name="Nat. Commun.">
        <title>The North American bullfrog draft genome provides insight into hormonal regulation of long noncoding RNA.</title>
        <authorList>
            <person name="Hammond S.A."/>
            <person name="Warren R.L."/>
            <person name="Vandervalk B.P."/>
            <person name="Kucuk E."/>
            <person name="Khan H."/>
            <person name="Gibb E.A."/>
            <person name="Pandoh P."/>
            <person name="Kirk H."/>
            <person name="Zhao Y."/>
            <person name="Jones M."/>
            <person name="Mungall A.J."/>
            <person name="Coope R."/>
            <person name="Pleasance S."/>
            <person name="Moore R.A."/>
            <person name="Holt R.A."/>
            <person name="Round J.M."/>
            <person name="Ohora S."/>
            <person name="Walle B.V."/>
            <person name="Veldhoen N."/>
            <person name="Helbing C.C."/>
            <person name="Birol I."/>
        </authorList>
    </citation>
    <scope>NUCLEOTIDE SEQUENCE [LARGE SCALE GENOMIC DNA]</scope>
</reference>
<feature type="domain" description="C2H2-type" evidence="13">
    <location>
        <begin position="418"/>
        <end position="445"/>
    </location>
</feature>
<feature type="region of interest" description="Disordered" evidence="12">
    <location>
        <begin position="158"/>
        <end position="272"/>
    </location>
</feature>
<evidence type="ECO:0000256" key="7">
    <source>
        <dbReference type="ARBA" id="ARBA00023015"/>
    </source>
</evidence>